<keyword evidence="5" id="KW-0378">Hydrolase</keyword>
<organism evidence="5 6">
    <name type="scientific">Paenibacillus pseudetheri</name>
    <dbReference type="NCBI Taxonomy" id="2897682"/>
    <lineage>
        <taxon>Bacteria</taxon>
        <taxon>Bacillati</taxon>
        <taxon>Bacillota</taxon>
        <taxon>Bacilli</taxon>
        <taxon>Bacillales</taxon>
        <taxon>Paenibacillaceae</taxon>
        <taxon>Paenibacillus</taxon>
    </lineage>
</organism>
<feature type="domain" description="LTD" evidence="4">
    <location>
        <begin position="354"/>
        <end position="506"/>
    </location>
</feature>
<feature type="region of interest" description="Disordered" evidence="1">
    <location>
        <begin position="1023"/>
        <end position="1048"/>
    </location>
</feature>
<dbReference type="PANTHER" id="PTHR43143:SF5">
    <property type="entry name" value="SECRETED PROTEIN"/>
    <property type="match status" value="1"/>
</dbReference>
<evidence type="ECO:0000259" key="3">
    <source>
        <dbReference type="PROSITE" id="PS51272"/>
    </source>
</evidence>
<feature type="domain" description="LTD" evidence="4">
    <location>
        <begin position="65"/>
        <end position="227"/>
    </location>
</feature>
<dbReference type="Gene3D" id="3.60.21.10">
    <property type="match status" value="1"/>
</dbReference>
<protein>
    <submittedName>
        <fullName evidence="5">3',5'-cyclic adenosine monophosphate phosphodiesterase CpdA</fullName>
        <ecNumber evidence="5">3.1.4.53</ecNumber>
    </submittedName>
</protein>
<accession>A0ABN8FFP3</accession>
<feature type="domain" description="SLH" evidence="3">
    <location>
        <begin position="1908"/>
        <end position="1963"/>
    </location>
</feature>
<dbReference type="SUPFAM" id="SSF74853">
    <property type="entry name" value="Lamin A/C globular tail domain"/>
    <property type="match status" value="1"/>
</dbReference>
<dbReference type="PROSITE" id="PS51272">
    <property type="entry name" value="SLH"/>
    <property type="match status" value="3"/>
</dbReference>
<sequence>MRITAKAKRFLSSVIASSLMLGIMVPAGYAEEQQLDTEQTSSELGAHFDEQVELNTLLSQPTVMTDVYATPTNPGSLLITEVVPDTKNVKGVDGTSVDGYEFVEVYNNTDEPVNFKDYYFFYNDKDTWTPNGDAVIPAHGNIVFWIMNGNNLSVPAEDFIKNFNPSVSLQEGVNLFRINGGGGMANASPRNLQIKSKAGEALIVSASYGKEQVKENNGIFYKYSQSDSSTMSLMAISGTLAATPGTVDPEQLPELVPGDKQPVIEHLSQSSIDPADLPITAKITNLEIGPDGTLPVVKLQYGSPSQVKDTVITMTSKGEGEYTAVIPAAALEEPELHYSIHVNNVTESYSVHVNLPAFDSNNVPPLLITELLSNSTNVKGTSSDAFEFIEVYNNTDAPIDFKNYKIYYRYPDKGNASDVKWPSTKESFVIPAQQSVVFWIINSANSTYTASDFNAEFNTNLIDGTNLFLIQSDGMANSGRRAVVIKSNTEKEISSAYYDADLTYDGGAKGDDTKENKALLYKYPVNGQSKMLKISTGSAVPSPGQVDVVQLPNTPIHVEPDTEKPTVDDLTGVTEIDQSMSLDLKAFADDNKAVTSVEVRIASDKQPDFVSHNLSQDFNDSLYHYKLSSADLIGRNEIQYYFVVSDGTNETESPVIKVKITGGPDQSALRLNVKDGQFINGSMTVKGTSATSKADEVGLSIDNKVLGNNEVYAALENDAYFVFDAKNVDYYFKNGITMGPEELGDASILYTFMDPITTYTTLTFPISSAALQVGTDNVIYIRAGSKSSPFDPRPEENKDDFEVKNVRLLLADGTEVWDPAYAERDKEIKMGDSAGKHESIGFRFDLKSDLFRSKAYNWNTKEVTDGEHKVTVTEGGSKVSSNVVVDNTPPSIKASIEDGKTYRGNFVITAEIKDTYAGVDKVSLMLDGNVIELPYATSSGKLSGGDHTLSITALDKIGNQVEKVITFHVPNENPFAPLLISPQNWESGVGTNPTLKVKVEDPNQDKMDVTFYRGFKYDGNHPEQGFTGFKNASDTEPPKQSVPAGEEALSSDEYSKISAVDGQYLINDAVEQFPYQRYEIKLDESVKASDRVDIEWKGNSLPGRKVSLYAWSPAEEKWIQLDHLIAGTEDFELKSTVTAGDYRNGNSFAVMVQDEIASVAKTAPTVTQDTYDFSFVWMSDTQYYSQSYPYIYQKNVKWIADNKDNLNLKYVIHTGDVVDKSYQEYQWEEADRDMKVLEDAGIPYGVLAGNHDVGHQTGDYTKFWQYFGEWRFKDMPTFGGSYDNNRGHYDLVSANGNDFIIVYMGWGLAEEEIEWMNEIVARYPERKAILCLHEYLLVSNNRAPIADTIFEKVVKPNKNVIAALSGHYHDAELKVDELDDNGDGIADRSVYQMLADYQGAEEGGLGYIRLLQFDVANNKLRVKTYSPYLDDYNYYDENKFPGKDEFVLDLDLQPVTKRVATDYIGVKVYSDQTIATQQQVESGTETQVTWSKLNPDSYYQWYTKVEDDHSGSVLSDIWGFYTGKENVTPTPTPEETPKPEVTPAPEVTPKPEVTPTPTPGVTAAPPVVSPMPTVTPSPTAAPVAVKGSIELTLASDGTYTADSTAWKKLIEEATTGGNIKISLGGGALTQDQFKLALDAASIQQAVDKKLNLSIVTSNVTLSVPTSSLPVIPAGSDRLLLSVDTSTASVQTNVAGMSPSRATVTLNLSATAGGKETAIHQLKGAVTITLTLTKEQLAKLDTDFAGVYYVNGNTLKYLGGVFKDNTVTFTTNHFSSFAVLEYHKQFSDTAGHWAESYISKLTAKHMIKGIDDTHYGPQANVTRADFVTLAIRSLGLNETSEITGNGAFADVSKNAYYASSIDKAVQLGLVQGSDGKFRPKDAITREEAAVVLQKLIQYKAGVQSSVAATASFKDMNSVSEWAKQAVSELKAKGILDGKGDNNFDPRGKVTRAEIAKLLYGIINL</sequence>
<dbReference type="EMBL" id="CAKMAB010000006">
    <property type="protein sequence ID" value="CAH1055454.1"/>
    <property type="molecule type" value="Genomic_DNA"/>
</dbReference>
<feature type="domain" description="SLH" evidence="3">
    <location>
        <begin position="1780"/>
        <end position="1842"/>
    </location>
</feature>
<evidence type="ECO:0000256" key="2">
    <source>
        <dbReference type="SAM" id="SignalP"/>
    </source>
</evidence>
<dbReference type="InterPro" id="IPR036415">
    <property type="entry name" value="Lamin_tail_dom_sf"/>
</dbReference>
<dbReference type="InterPro" id="IPR051918">
    <property type="entry name" value="STPP_CPPED1"/>
</dbReference>
<feature type="chain" id="PRO_5047165874" evidence="2">
    <location>
        <begin position="31"/>
        <end position="1963"/>
    </location>
</feature>
<feature type="domain" description="SLH" evidence="3">
    <location>
        <begin position="1843"/>
        <end position="1905"/>
    </location>
</feature>
<evidence type="ECO:0000313" key="6">
    <source>
        <dbReference type="Proteomes" id="UP000838749"/>
    </source>
</evidence>
<dbReference type="PANTHER" id="PTHR43143">
    <property type="entry name" value="METALLOPHOSPHOESTERASE, CALCINEURIN SUPERFAMILY"/>
    <property type="match status" value="1"/>
</dbReference>
<dbReference type="Proteomes" id="UP000838749">
    <property type="component" value="Unassembled WGS sequence"/>
</dbReference>
<evidence type="ECO:0000259" key="4">
    <source>
        <dbReference type="PROSITE" id="PS51841"/>
    </source>
</evidence>
<dbReference type="InterPro" id="IPR001119">
    <property type="entry name" value="SLH_dom"/>
</dbReference>
<dbReference type="Pfam" id="PF00149">
    <property type="entry name" value="Metallophos"/>
    <property type="match status" value="1"/>
</dbReference>
<gene>
    <name evidence="5" type="primary">cpdA_1</name>
    <name evidence="5" type="ORF">PAECIP111894_01606</name>
</gene>
<feature type="compositionally biased region" description="Pro residues" evidence="1">
    <location>
        <begin position="1530"/>
        <end position="1558"/>
    </location>
</feature>
<dbReference type="Pfam" id="PF00395">
    <property type="entry name" value="SLH"/>
    <property type="match status" value="3"/>
</dbReference>
<feature type="signal peptide" evidence="2">
    <location>
        <begin position="1"/>
        <end position="30"/>
    </location>
</feature>
<keyword evidence="2" id="KW-0732">Signal</keyword>
<dbReference type="InterPro" id="IPR001322">
    <property type="entry name" value="Lamin_tail_dom"/>
</dbReference>
<keyword evidence="6" id="KW-1185">Reference proteome</keyword>
<dbReference type="InterPro" id="IPR029052">
    <property type="entry name" value="Metallo-depent_PP-like"/>
</dbReference>
<dbReference type="EC" id="3.1.4.53" evidence="5"/>
<evidence type="ECO:0000256" key="1">
    <source>
        <dbReference type="SAM" id="MobiDB-lite"/>
    </source>
</evidence>
<reference evidence="5" key="1">
    <citation type="submission" date="2021-12" db="EMBL/GenBank/DDBJ databases">
        <authorList>
            <person name="Criscuolo A."/>
        </authorList>
    </citation>
    <scope>NUCLEOTIDE SEQUENCE</scope>
    <source>
        <strain evidence="5">CIP111894</strain>
    </source>
</reference>
<dbReference type="Pfam" id="PF00932">
    <property type="entry name" value="LTD"/>
    <property type="match status" value="1"/>
</dbReference>
<dbReference type="InterPro" id="IPR004843">
    <property type="entry name" value="Calcineurin-like_PHP"/>
</dbReference>
<dbReference type="RefSeq" id="WP_234532835.1">
    <property type="nucleotide sequence ID" value="NZ_CAKMAB010000006.1"/>
</dbReference>
<dbReference type="GO" id="GO:0004115">
    <property type="term" value="F:3',5'-cyclic-AMP phosphodiesterase activity"/>
    <property type="evidence" value="ECO:0007669"/>
    <property type="project" value="UniProtKB-EC"/>
</dbReference>
<feature type="region of interest" description="Disordered" evidence="1">
    <location>
        <begin position="1525"/>
        <end position="1559"/>
    </location>
</feature>
<proteinExistence type="predicted"/>
<evidence type="ECO:0000313" key="5">
    <source>
        <dbReference type="EMBL" id="CAH1055454.1"/>
    </source>
</evidence>
<dbReference type="SUPFAM" id="SSF56300">
    <property type="entry name" value="Metallo-dependent phosphatases"/>
    <property type="match status" value="1"/>
</dbReference>
<name>A0ABN8FFP3_9BACL</name>
<dbReference type="PROSITE" id="PS51841">
    <property type="entry name" value="LTD"/>
    <property type="match status" value="2"/>
</dbReference>
<comment type="caution">
    <text evidence="5">The sequence shown here is derived from an EMBL/GenBank/DDBJ whole genome shotgun (WGS) entry which is preliminary data.</text>
</comment>